<protein>
    <submittedName>
        <fullName evidence="2">Thioredoxin</fullName>
    </submittedName>
</protein>
<name>A0A2Z5Y0C7_9ENTE</name>
<feature type="domain" description="Thioredoxin" evidence="1">
    <location>
        <begin position="1"/>
        <end position="104"/>
    </location>
</feature>
<dbReference type="OMA" id="WFSIPGC"/>
<dbReference type="PANTHER" id="PTHR10438:SF468">
    <property type="entry name" value="THIOREDOXIN-1-RELATED"/>
    <property type="match status" value="1"/>
</dbReference>
<proteinExistence type="predicted"/>
<accession>A0A2Z5Y0C7</accession>
<gene>
    <name evidence="2" type="ORF">DAT561_0107</name>
</gene>
<sequence>MIYPNSLEEITNYENSGRVVFFFTATWCGDCQFIKPFMPEIESEFADYQFVEIDRDKFIDTAIKWDIFGIPSFIVIQDGKEVGRLVNKNRKTKEDIAKFLKSIG</sequence>
<dbReference type="RefSeq" id="WP_013773055.1">
    <property type="nucleotide sequence ID" value="NZ_AP018492.1"/>
</dbReference>
<reference evidence="2 3" key="1">
    <citation type="submission" date="2018-01" db="EMBL/GenBank/DDBJ databases">
        <title>Whole genome sequence of Melissococcus plutonius DAT561.</title>
        <authorList>
            <person name="Okumura K."/>
            <person name="Takamatsu D."/>
            <person name="Okura M."/>
        </authorList>
    </citation>
    <scope>NUCLEOTIDE SEQUENCE [LARGE SCALE GENOMIC DNA]</scope>
    <source>
        <strain evidence="2 3">DAT561</strain>
    </source>
</reference>
<dbReference type="Pfam" id="PF00085">
    <property type="entry name" value="Thioredoxin"/>
    <property type="match status" value="1"/>
</dbReference>
<evidence type="ECO:0000313" key="3">
    <source>
        <dbReference type="Proteomes" id="UP000269226"/>
    </source>
</evidence>
<evidence type="ECO:0000259" key="1">
    <source>
        <dbReference type="PROSITE" id="PS51352"/>
    </source>
</evidence>
<dbReference type="PROSITE" id="PS51352">
    <property type="entry name" value="THIOREDOXIN_2"/>
    <property type="match status" value="1"/>
</dbReference>
<dbReference type="InterPro" id="IPR050620">
    <property type="entry name" value="Thioredoxin_H-type-like"/>
</dbReference>
<dbReference type="Proteomes" id="UP000269226">
    <property type="component" value="Chromosome"/>
</dbReference>
<evidence type="ECO:0000313" key="2">
    <source>
        <dbReference type="EMBL" id="BBC60275.1"/>
    </source>
</evidence>
<organism evidence="2 3">
    <name type="scientific">Melissococcus plutonius</name>
    <dbReference type="NCBI Taxonomy" id="33970"/>
    <lineage>
        <taxon>Bacteria</taxon>
        <taxon>Bacillati</taxon>
        <taxon>Bacillota</taxon>
        <taxon>Bacilli</taxon>
        <taxon>Lactobacillales</taxon>
        <taxon>Enterococcaceae</taxon>
        <taxon>Melissococcus</taxon>
    </lineage>
</organism>
<dbReference type="SUPFAM" id="SSF52833">
    <property type="entry name" value="Thioredoxin-like"/>
    <property type="match status" value="1"/>
</dbReference>
<dbReference type="InterPro" id="IPR036249">
    <property type="entry name" value="Thioredoxin-like_sf"/>
</dbReference>
<dbReference type="Gene3D" id="3.40.30.10">
    <property type="entry name" value="Glutaredoxin"/>
    <property type="match status" value="1"/>
</dbReference>
<dbReference type="EMBL" id="AP018492">
    <property type="protein sequence ID" value="BBC60275.1"/>
    <property type="molecule type" value="Genomic_DNA"/>
</dbReference>
<dbReference type="InterPro" id="IPR013766">
    <property type="entry name" value="Thioredoxin_domain"/>
</dbReference>
<dbReference type="CDD" id="cd02947">
    <property type="entry name" value="TRX_family"/>
    <property type="match status" value="1"/>
</dbReference>
<dbReference type="GeneID" id="57042675"/>
<dbReference type="PANTHER" id="PTHR10438">
    <property type="entry name" value="THIOREDOXIN"/>
    <property type="match status" value="1"/>
</dbReference>
<dbReference type="AlphaFoldDB" id="A0A2Z5Y0C7"/>